<dbReference type="Proteomes" id="UP000829364">
    <property type="component" value="Chromosome 1"/>
</dbReference>
<proteinExistence type="predicted"/>
<evidence type="ECO:0000313" key="1">
    <source>
        <dbReference type="EMBL" id="UNI14004.1"/>
    </source>
</evidence>
<evidence type="ECO:0000313" key="2">
    <source>
        <dbReference type="Proteomes" id="UP000829364"/>
    </source>
</evidence>
<dbReference type="GeneID" id="72062653"/>
<protein>
    <submittedName>
        <fullName evidence="1">Uncharacterized protein</fullName>
    </submittedName>
</protein>
<reference evidence="1" key="1">
    <citation type="submission" date="2021-11" db="EMBL/GenBank/DDBJ databases">
        <title>Purpureocillium_takamizusanense_genome.</title>
        <authorList>
            <person name="Nguyen N.-H."/>
        </authorList>
    </citation>
    <scope>NUCLEOTIDE SEQUENCE</scope>
    <source>
        <strain evidence="1">PT3</strain>
    </source>
</reference>
<dbReference type="EMBL" id="CP086354">
    <property type="protein sequence ID" value="UNI14004.1"/>
    <property type="molecule type" value="Genomic_DNA"/>
</dbReference>
<keyword evidence="2" id="KW-1185">Reference proteome</keyword>
<sequence>MSALNGFAANGVGGGPGLKSTVSEDAASAYIRVRNLNLGTSNAGGKGRVIAVKNIKTWMRKMGYPTEVDIRAAGFALADAFDGPQGWPFESSLCRRVIDALQEGRLDSASFKDMLLLSACSDSGDFGGEMRPRRTRSNGNINRLQDALCKAVQNKPAFAWRLAPVSAAWISAAARGYDVCAGLYIARILPVVKQSSSWLRTGETETQRLRDLGDLLQLQRAGRGVPGASAHDLVIDCYLTGGPSSVGAESGYVSSQRRRAAAAAAAAAAANLGPAPAPAPAPALTPAPSPALVPAPAVAVELDRDVAPLEGFDWGAALDDLGQDFGLEAPAPAEGLDKDSALFDGFDWNAAVGDFNPDFGPDEAAPAAPVVPALDLDFDLGLDLVPDVTADAATGPPADAGTEQEDALLSTLGAWLQQQDN</sequence>
<dbReference type="AlphaFoldDB" id="A0A9Q8Q5C0"/>
<accession>A0A9Q8Q5C0</accession>
<dbReference type="OrthoDB" id="5154278at2759"/>
<dbReference type="KEGG" id="ptkz:JDV02_000688"/>
<organism evidence="1 2">
    <name type="scientific">Purpureocillium takamizusanense</name>
    <dbReference type="NCBI Taxonomy" id="2060973"/>
    <lineage>
        <taxon>Eukaryota</taxon>
        <taxon>Fungi</taxon>
        <taxon>Dikarya</taxon>
        <taxon>Ascomycota</taxon>
        <taxon>Pezizomycotina</taxon>
        <taxon>Sordariomycetes</taxon>
        <taxon>Hypocreomycetidae</taxon>
        <taxon>Hypocreales</taxon>
        <taxon>Ophiocordycipitaceae</taxon>
        <taxon>Purpureocillium</taxon>
    </lineage>
</organism>
<gene>
    <name evidence="1" type="ORF">JDV02_000688</name>
</gene>
<name>A0A9Q8Q5C0_9HYPO</name>
<dbReference type="RefSeq" id="XP_047837485.1">
    <property type="nucleotide sequence ID" value="XM_047981525.1"/>
</dbReference>